<reference evidence="2" key="1">
    <citation type="submission" date="2018-04" db="EMBL/GenBank/DDBJ databases">
        <authorList>
            <person name="Cornet L."/>
        </authorList>
    </citation>
    <scope>NUCLEOTIDE SEQUENCE [LARGE SCALE GENOMIC DNA]</scope>
</reference>
<reference evidence="1 2" key="2">
    <citation type="submission" date="2018-06" db="EMBL/GenBank/DDBJ databases">
        <title>Metagenomic assembly of (sub)arctic Cyanobacteria and their associated microbiome from non-axenic cultures.</title>
        <authorList>
            <person name="Baurain D."/>
        </authorList>
    </citation>
    <scope>NUCLEOTIDE SEQUENCE [LARGE SCALE GENOMIC DNA]</scope>
    <source>
        <strain evidence="1">ULC129bin1</strain>
    </source>
</reference>
<accession>A0A2W4VJK0</accession>
<proteinExistence type="predicted"/>
<comment type="caution">
    <text evidence="1">The sequence shown here is derived from an EMBL/GenBank/DDBJ whole genome shotgun (WGS) entry which is preliminary data.</text>
</comment>
<dbReference type="AlphaFoldDB" id="A0A2W4VJK0"/>
<protein>
    <submittedName>
        <fullName evidence="1">Uncharacterized protein</fullName>
    </submittedName>
</protein>
<organism evidence="1 2">
    <name type="scientific">Leptolyngbya foveolarum</name>
    <dbReference type="NCBI Taxonomy" id="47253"/>
    <lineage>
        <taxon>Bacteria</taxon>
        <taxon>Bacillati</taxon>
        <taxon>Cyanobacteriota</taxon>
        <taxon>Cyanophyceae</taxon>
        <taxon>Leptolyngbyales</taxon>
        <taxon>Leptolyngbyaceae</taxon>
        <taxon>Leptolyngbya group</taxon>
        <taxon>Leptolyngbya</taxon>
    </lineage>
</organism>
<evidence type="ECO:0000313" key="1">
    <source>
        <dbReference type="EMBL" id="PZO09755.1"/>
    </source>
</evidence>
<evidence type="ECO:0000313" key="2">
    <source>
        <dbReference type="Proteomes" id="UP000249354"/>
    </source>
</evidence>
<name>A0A2W4VJK0_9CYAN</name>
<dbReference type="EMBL" id="QBMC01000239">
    <property type="protein sequence ID" value="PZO09755.1"/>
    <property type="molecule type" value="Genomic_DNA"/>
</dbReference>
<gene>
    <name evidence="1" type="ORF">DCF25_21335</name>
</gene>
<dbReference type="Proteomes" id="UP000249354">
    <property type="component" value="Unassembled WGS sequence"/>
</dbReference>
<sequence length="65" mass="7381">MFTSLPKIAYLEVKIDISGPKPMDLRPARDERMKTTSKHTKRALKLCGDNLEILRAGAEKYYAAQ</sequence>